<organism evidence="3">
    <name type="scientific">Noctiluca scintillans</name>
    <name type="common">Sea sparkle</name>
    <name type="synonym">Red tide dinoflagellate</name>
    <dbReference type="NCBI Taxonomy" id="2966"/>
    <lineage>
        <taxon>Eukaryota</taxon>
        <taxon>Sar</taxon>
        <taxon>Alveolata</taxon>
        <taxon>Dinophyceae</taxon>
        <taxon>Noctilucales</taxon>
        <taxon>Noctilucaceae</taxon>
        <taxon>Noctiluca</taxon>
    </lineage>
</organism>
<evidence type="ECO:0000313" key="3">
    <source>
        <dbReference type="EMBL" id="CAD8844691.1"/>
    </source>
</evidence>
<feature type="compositionally biased region" description="Basic and acidic residues" evidence="2">
    <location>
        <begin position="535"/>
        <end position="557"/>
    </location>
</feature>
<sequence length="1144" mass="124997">MVLAPRYAGDAPQIRDLHRAAASSALRRLVLAAAACDGAAGAAATAADEIAQLRVDVARAASREEQRVRLVSYSSNLKDDREDPQTAGRAAHANAEAVLQSHRRARAALRRQASLDALAADTAAAERSKKEAQAAIASAHQAAASELAALRSQVDEEAESRRRHAEEANRLGDTLRRAQADSASSSERFASARAADAAVMKQLREELAVARQEATREAEEAVSSRRAAALATEQLEASRHTVALHSDEHAALTREVASAAEQAVAVQNDLEAERASWARARARNQEMVHDNVAMVLVSRRAQASRHFLASLLASELEGLVCSTFSSWRGVRVERLRAREASLERRRVEDGRQQAVADLLSEAAEVERLREGLQAATAHAENASRTAADTAAADVEAAVAECRAAEAGKQELLKTRNLASLLSRREQACRRVLATTLAAQAELPIRGVFYAWRAVGSGLDKVALSEQMLEEQSHEAARWRQQAAVQSDKASRVEQLLADESSEAARWRKQAADEADRANSSESRYLEQSRDVARWRSEAEQAEEARRKHHQISAEKSEAQQTISDEVSALEARLRDATAEVARLKGCTATDAEATASARARAVELTEMHLLSEVSVSVLLRREAVGRRVLASSLAMHLELLVRGAFNGWRMAFRKSLGDGQGSQESMRNVVATLLAVQLEQLVRGSFSLWRQMVRMPPDKASDPSMLQSQEEVSRLRESLKRSEAETVVVRRKVDDLADQVDNARDLRRRLEIAEETALLVASDTSEVKRLKSQLDLAESQVRSVGDQVADAKHLRRQLDIKDAEVDLVERKLREQLGESREQASKANSRAETLQLEIQSTRQSALRADALSRLLQRRETATRRMFVSMLAAQWEAAVLGVFVAWRDVTVCASLAVPTNTWKQESTKAAEAVAIAQHYARRESALRAFVATLLAGQLVALLRGTFSSWYAAVVTVSGGQSVASTRGRAGEIAEIRDGCLPLKESASGGDGGVPWDLHKIMGERDRFAAEAASAQAALERLQTTLAEADADRDQALRHQRVARESAMFALDGMSRCVFALWRVATSRGRGVEACEADPAGSREAMALALRLFARREEATRRVVASLLATQLEVLMKGIFAAWREGACRALAERVRPASFGWEARPG</sequence>
<dbReference type="EMBL" id="HBFQ01026958">
    <property type="protein sequence ID" value="CAD8844691.1"/>
    <property type="molecule type" value="Transcribed_RNA"/>
</dbReference>
<dbReference type="AlphaFoldDB" id="A0A7S1F502"/>
<evidence type="ECO:0000256" key="2">
    <source>
        <dbReference type="SAM" id="MobiDB-lite"/>
    </source>
</evidence>
<feature type="region of interest" description="Disordered" evidence="2">
    <location>
        <begin position="535"/>
        <end position="561"/>
    </location>
</feature>
<protein>
    <submittedName>
        <fullName evidence="3">Uncharacterized protein</fullName>
    </submittedName>
</protein>
<feature type="region of interest" description="Disordered" evidence="2">
    <location>
        <begin position="151"/>
        <end position="187"/>
    </location>
</feature>
<name>A0A7S1F502_NOCSC</name>
<feature type="coiled-coil region" evidence="1">
    <location>
        <begin position="355"/>
        <end position="385"/>
    </location>
</feature>
<accession>A0A7S1F502</accession>
<proteinExistence type="predicted"/>
<feature type="coiled-coil region" evidence="1">
    <location>
        <begin position="1002"/>
        <end position="1036"/>
    </location>
</feature>
<reference evidence="3" key="1">
    <citation type="submission" date="2021-01" db="EMBL/GenBank/DDBJ databases">
        <authorList>
            <person name="Corre E."/>
            <person name="Pelletier E."/>
            <person name="Niang G."/>
            <person name="Scheremetjew M."/>
            <person name="Finn R."/>
            <person name="Kale V."/>
            <person name="Holt S."/>
            <person name="Cochrane G."/>
            <person name="Meng A."/>
            <person name="Brown T."/>
            <person name="Cohen L."/>
        </authorList>
    </citation>
    <scope>NUCLEOTIDE SEQUENCE</scope>
</reference>
<evidence type="ECO:0000256" key="1">
    <source>
        <dbReference type="SAM" id="Coils"/>
    </source>
</evidence>
<feature type="coiled-coil region" evidence="1">
    <location>
        <begin position="705"/>
        <end position="843"/>
    </location>
</feature>
<gene>
    <name evidence="3" type="ORF">NSCI0253_LOCUS19041</name>
</gene>
<keyword evidence="1" id="KW-0175">Coiled coil</keyword>
<feature type="compositionally biased region" description="Basic and acidic residues" evidence="2">
    <location>
        <begin position="164"/>
        <end position="179"/>
    </location>
</feature>